<accession>A0A4R5MP35</accession>
<dbReference type="SUPFAM" id="SSF53067">
    <property type="entry name" value="Actin-like ATPase domain"/>
    <property type="match status" value="2"/>
</dbReference>
<keyword evidence="2" id="KW-0547">Nucleotide-binding</keyword>
<dbReference type="Gene3D" id="3.90.640.10">
    <property type="entry name" value="Actin, Chain A, domain 4"/>
    <property type="match status" value="1"/>
</dbReference>
<gene>
    <name evidence="4" type="ORF">EZJ43_00185</name>
</gene>
<dbReference type="OrthoDB" id="9766019at2"/>
<evidence type="ECO:0000256" key="2">
    <source>
        <dbReference type="ARBA" id="ARBA00022741"/>
    </source>
</evidence>
<dbReference type="Gene3D" id="3.30.420.40">
    <property type="match status" value="2"/>
</dbReference>
<sequence>MRNKIDYGIDLGTTNSAIARMENGKPKIIQTDLQKDTMPSSVAVNPRKNIIVGDAAYAANIKDKLRLLKTFGKDDSSSYIEFKRTMGKDVKYRSSLLDKDFTSEELSAEVLKKLKSFVTDEQIKSIVITVPAMFTMAQNEATMNAARLAGFEVIELLQEPIAASIAYGLDSKEKNGKWLVFDFGGGTFDAALVTVDEGIMKVLDTDGNNELGGKDLDLAIVDAIILPYLKENYSIEGILADKDKREILRNAMKSFAEKAKIDLSFNSSTDITCFPDEIGANDEDGNELALSIDINQEDLEPVFQPIFQKAIDITKEVLLKKNLKGKDIDCIILVGGPTYSPILQQMLKDQITDKVIAKNQMTSVATGAAIYASTKDIGMAQPAPPSGTIALDLKYESATVDEDTLINIKINSALTTFNIPEKVFATIERGDKAYSSNKTLISDKKATLIEVLLNQNDSNYFSIILTDEKGDRIPCEPNNLTITDIHIPSAPLPYHIGVQVWDSKKEITVFKGLKGLEKNQILKGAVGITPQGLKTPKQLTAGKVSDVLRIPIFQGSDGAEGKNSFQSNFVTEVVITGESIPRVVPANSDVEITLTFDSSGAKPICSVFFPVIDYTEEVDVEFTVEQKVAEKWLHSEINSDIKRAEVLLGDNHIAELDKCLSDLELLKADLKNESGSEDGKMKILNSLRKIRNILDNYEADIEWPKAESELKTAYYDAEELIEKIDEGNLWGNINEDRVRRQLNEFKVYIETILKEKDIKLANEVKENINNLMIVLFDQFRDEGDREKGYIEYIDENFSDLPWKDANKARQLTNQALTNINTGGSLSQLEQLCVQINNIRDRNNPNQPDGIPKI</sequence>
<comment type="caution">
    <text evidence="4">The sequence shown here is derived from an EMBL/GenBank/DDBJ whole genome shotgun (WGS) entry which is preliminary data.</text>
</comment>
<dbReference type="InterPro" id="IPR018247">
    <property type="entry name" value="EF_Hand_1_Ca_BS"/>
</dbReference>
<protein>
    <submittedName>
        <fullName evidence="4">Hsp70 family protein</fullName>
    </submittedName>
</protein>
<evidence type="ECO:0000256" key="1">
    <source>
        <dbReference type="ARBA" id="ARBA00007381"/>
    </source>
</evidence>
<dbReference type="InterPro" id="IPR043129">
    <property type="entry name" value="ATPase_NBD"/>
</dbReference>
<dbReference type="RefSeq" id="WP_133260640.1">
    <property type="nucleotide sequence ID" value="NZ_SJCY01000001.1"/>
</dbReference>
<dbReference type="Proteomes" id="UP000295668">
    <property type="component" value="Unassembled WGS sequence"/>
</dbReference>
<dbReference type="PANTHER" id="PTHR19375">
    <property type="entry name" value="HEAT SHOCK PROTEIN 70KDA"/>
    <property type="match status" value="1"/>
</dbReference>
<dbReference type="CDD" id="cd24029">
    <property type="entry name" value="ASKHA_NBD_HSP70_DnaK_HscA_HscC"/>
    <property type="match status" value="1"/>
</dbReference>
<comment type="similarity">
    <text evidence="1">Belongs to the heat shock protein 70 family.</text>
</comment>
<keyword evidence="3" id="KW-0067">ATP-binding</keyword>
<dbReference type="PROSITE" id="PS00018">
    <property type="entry name" value="EF_HAND_1"/>
    <property type="match status" value="1"/>
</dbReference>
<dbReference type="EMBL" id="SJCY01000001">
    <property type="protein sequence ID" value="TDG37551.1"/>
    <property type="molecule type" value="Genomic_DNA"/>
</dbReference>
<evidence type="ECO:0000256" key="3">
    <source>
        <dbReference type="ARBA" id="ARBA00022840"/>
    </source>
</evidence>
<dbReference type="GO" id="GO:0140662">
    <property type="term" value="F:ATP-dependent protein folding chaperone"/>
    <property type="evidence" value="ECO:0007669"/>
    <property type="project" value="InterPro"/>
</dbReference>
<dbReference type="PROSITE" id="PS00297">
    <property type="entry name" value="HSP70_1"/>
    <property type="match status" value="1"/>
</dbReference>
<dbReference type="AlphaFoldDB" id="A0A4R5MP35"/>
<dbReference type="Pfam" id="PF00012">
    <property type="entry name" value="HSP70"/>
    <property type="match status" value="1"/>
</dbReference>
<evidence type="ECO:0000313" key="5">
    <source>
        <dbReference type="Proteomes" id="UP000295668"/>
    </source>
</evidence>
<keyword evidence="5" id="KW-1185">Reference proteome</keyword>
<dbReference type="PRINTS" id="PR00301">
    <property type="entry name" value="HEATSHOCK70"/>
</dbReference>
<organism evidence="4 5">
    <name type="scientific">Pedobacter changchengzhani</name>
    <dbReference type="NCBI Taxonomy" id="2529274"/>
    <lineage>
        <taxon>Bacteria</taxon>
        <taxon>Pseudomonadati</taxon>
        <taxon>Bacteroidota</taxon>
        <taxon>Sphingobacteriia</taxon>
        <taxon>Sphingobacteriales</taxon>
        <taxon>Sphingobacteriaceae</taxon>
        <taxon>Pedobacter</taxon>
    </lineage>
</organism>
<name>A0A4R5MP35_9SPHI</name>
<reference evidence="4 5" key="1">
    <citation type="submission" date="2019-02" db="EMBL/GenBank/DDBJ databases">
        <title>Pedobacter sp. nov., a novel speices isolated from soil of pinguins habitat in Antarcitica.</title>
        <authorList>
            <person name="He R.-H."/>
        </authorList>
    </citation>
    <scope>NUCLEOTIDE SEQUENCE [LARGE SCALE GENOMIC DNA]</scope>
    <source>
        <strain evidence="4 5">E01020</strain>
    </source>
</reference>
<proteinExistence type="inferred from homology"/>
<evidence type="ECO:0000313" key="4">
    <source>
        <dbReference type="EMBL" id="TDG37551.1"/>
    </source>
</evidence>
<dbReference type="InterPro" id="IPR018181">
    <property type="entry name" value="Heat_shock_70_CS"/>
</dbReference>
<dbReference type="GO" id="GO:0005524">
    <property type="term" value="F:ATP binding"/>
    <property type="evidence" value="ECO:0007669"/>
    <property type="project" value="UniProtKB-KW"/>
</dbReference>
<dbReference type="InterPro" id="IPR013126">
    <property type="entry name" value="Hsp_70_fam"/>
</dbReference>